<organism evidence="1 2">
    <name type="scientific">Cohnella cellulosilytica</name>
    <dbReference type="NCBI Taxonomy" id="986710"/>
    <lineage>
        <taxon>Bacteria</taxon>
        <taxon>Bacillati</taxon>
        <taxon>Bacillota</taxon>
        <taxon>Bacilli</taxon>
        <taxon>Bacillales</taxon>
        <taxon>Paenibacillaceae</taxon>
        <taxon>Cohnella</taxon>
    </lineage>
</organism>
<keyword evidence="2" id="KW-1185">Reference proteome</keyword>
<sequence>MATMAGNRKGTVVYTTGILRKSPRTRYALVDAVNLGQASRNITVQVIDWSSGSPVPLKVVPCNNRKCTQTVGPNKSVFLYADVSKVQFKYEVRIHQPVNCRFVTNVFGVTQMTFKPLEGGTVLQHDLVRIGK</sequence>
<evidence type="ECO:0000313" key="1">
    <source>
        <dbReference type="EMBL" id="MFC7153755.1"/>
    </source>
</evidence>
<dbReference type="RefSeq" id="WP_378052016.1">
    <property type="nucleotide sequence ID" value="NZ_JBHMDN010000041.1"/>
</dbReference>
<accession>A0ABW2FKS2</accession>
<proteinExistence type="predicted"/>
<gene>
    <name evidence="1" type="ORF">ACFQMJ_34955</name>
</gene>
<protein>
    <submittedName>
        <fullName evidence="1">Uncharacterized protein</fullName>
    </submittedName>
</protein>
<comment type="caution">
    <text evidence="1">The sequence shown here is derived from an EMBL/GenBank/DDBJ whole genome shotgun (WGS) entry which is preliminary data.</text>
</comment>
<dbReference type="Proteomes" id="UP001596378">
    <property type="component" value="Unassembled WGS sequence"/>
</dbReference>
<dbReference type="EMBL" id="JBHTAI010000042">
    <property type="protein sequence ID" value="MFC7153755.1"/>
    <property type="molecule type" value="Genomic_DNA"/>
</dbReference>
<name>A0ABW2FKS2_9BACL</name>
<evidence type="ECO:0000313" key="2">
    <source>
        <dbReference type="Proteomes" id="UP001596378"/>
    </source>
</evidence>
<reference evidence="2" key="1">
    <citation type="journal article" date="2019" name="Int. J. Syst. Evol. Microbiol.">
        <title>The Global Catalogue of Microorganisms (GCM) 10K type strain sequencing project: providing services to taxonomists for standard genome sequencing and annotation.</title>
        <authorList>
            <consortium name="The Broad Institute Genomics Platform"/>
            <consortium name="The Broad Institute Genome Sequencing Center for Infectious Disease"/>
            <person name="Wu L."/>
            <person name="Ma J."/>
        </authorList>
    </citation>
    <scope>NUCLEOTIDE SEQUENCE [LARGE SCALE GENOMIC DNA]</scope>
    <source>
        <strain evidence="2">KCTC 12907</strain>
    </source>
</reference>